<evidence type="ECO:0000256" key="2">
    <source>
        <dbReference type="ARBA" id="ARBA00022475"/>
    </source>
</evidence>
<dbReference type="PROSITE" id="PS50156">
    <property type="entry name" value="SSD"/>
    <property type="match status" value="1"/>
</dbReference>
<sequence length="713" mass="74529">MVLVVWAALLMACAVAYPMLEDRLGAMDFGVEGSDSAEVDRLLAQHFPQYGAEQAVIVMQSESLSAEDAQFRGAIEQAIAAAQRVSGVREVLGPYDGLPGAQISSDRHVAIALVGLDGDMAARAEVARDLQNALTPNAGTGVDVALTGYSAVQNDATDIQSADLARAETIGLPVALGLLVLALGALAAAAIPIGVAIAGLLLATGALFAMTSFTAFDSLVMSMATMIGLGVGIDYAMFIVSRFREELARTGVTERADSTGIAEAVGRSLATTGKTILVSGLVVMISLCALVVMQAPIFRGIAIGVATAVISMLVVGITLLPALLATVGPAVNRGALPKRWRPAETAAVDATRPGRWARWAYLVMAHPILFGVAAVAVLILAAAPIFGIRYGLDMGTSALQDSPSGRATTALTANFPAGALSPIEIIATGPDDTAMTSEANTRVGQFLNDISTDERIDTVLPAQLSNGRIVVMAVPSVAFDSMVATDLIRELRTLAADAGSDGGPVVLIGGSTAEFVDLSDEMTSKLPFVVALVLVISLLFLVAAFRSIALPLKAIAMNLLATGAALGITVAVFQWGIGEQALNFTSPGFVQVYLPTVVFAVLFGLSMDYEVFLIGRIREYWKSSNDNQFAVAAGLTHTARPITAAAAIMVAIFGSFITADVVELKQLGLALAVAVAIDAIVIRLILVPALMRLFGRWNWWFPQRRQRTSHVGR</sequence>
<feature type="transmembrane region" description="Helical" evidence="6">
    <location>
        <begin position="557"/>
        <end position="577"/>
    </location>
</feature>
<evidence type="ECO:0000256" key="1">
    <source>
        <dbReference type="ARBA" id="ARBA00004651"/>
    </source>
</evidence>
<feature type="transmembrane region" description="Helical" evidence="6">
    <location>
        <begin position="629"/>
        <end position="657"/>
    </location>
</feature>
<evidence type="ECO:0000256" key="6">
    <source>
        <dbReference type="SAM" id="Phobius"/>
    </source>
</evidence>
<evidence type="ECO:0000256" key="3">
    <source>
        <dbReference type="ARBA" id="ARBA00022692"/>
    </source>
</evidence>
<keyword evidence="9" id="KW-1185">Reference proteome</keyword>
<feature type="transmembrane region" description="Helical" evidence="6">
    <location>
        <begin position="170"/>
        <end position="188"/>
    </location>
</feature>
<comment type="caution">
    <text evidence="8">The sequence shown here is derived from an EMBL/GenBank/DDBJ whole genome shotgun (WGS) entry which is preliminary data.</text>
</comment>
<feature type="transmembrane region" description="Helical" evidence="6">
    <location>
        <begin position="195"/>
        <end position="213"/>
    </location>
</feature>
<feature type="domain" description="SSD" evidence="7">
    <location>
        <begin position="199"/>
        <end position="326"/>
    </location>
</feature>
<evidence type="ECO:0000256" key="4">
    <source>
        <dbReference type="ARBA" id="ARBA00022989"/>
    </source>
</evidence>
<proteinExistence type="predicted"/>
<feature type="transmembrane region" description="Helical" evidence="6">
    <location>
        <begin position="276"/>
        <end position="295"/>
    </location>
</feature>
<feature type="transmembrane region" description="Helical" evidence="6">
    <location>
        <begin position="219"/>
        <end position="240"/>
    </location>
</feature>
<feature type="transmembrane region" description="Helical" evidence="6">
    <location>
        <begin position="526"/>
        <end position="545"/>
    </location>
</feature>
<organism evidence="8 9">
    <name type="scientific">Nocardia ninae NBRC 108245</name>
    <dbReference type="NCBI Taxonomy" id="1210091"/>
    <lineage>
        <taxon>Bacteria</taxon>
        <taxon>Bacillati</taxon>
        <taxon>Actinomycetota</taxon>
        <taxon>Actinomycetes</taxon>
        <taxon>Mycobacteriales</taxon>
        <taxon>Nocardiaceae</taxon>
        <taxon>Nocardia</taxon>
    </lineage>
</organism>
<comment type="subcellular location">
    <subcellularLocation>
        <location evidence="1">Cell membrane</location>
        <topology evidence="1">Multi-pass membrane protein</topology>
    </subcellularLocation>
</comment>
<reference evidence="8 9" key="1">
    <citation type="submission" date="2019-07" db="EMBL/GenBank/DDBJ databases">
        <title>Whole genome shotgun sequence of Nocardia ninae NBRC 108245.</title>
        <authorList>
            <person name="Hosoyama A."/>
            <person name="Uohara A."/>
            <person name="Ohji S."/>
            <person name="Ichikawa N."/>
        </authorList>
    </citation>
    <scope>NUCLEOTIDE SEQUENCE [LARGE SCALE GENOMIC DNA]</scope>
    <source>
        <strain evidence="8 9">NBRC 108245</strain>
    </source>
</reference>
<evidence type="ECO:0000256" key="5">
    <source>
        <dbReference type="ARBA" id="ARBA00023136"/>
    </source>
</evidence>
<dbReference type="Gene3D" id="1.20.1640.10">
    <property type="entry name" value="Multidrug efflux transporter AcrB transmembrane domain"/>
    <property type="match status" value="2"/>
</dbReference>
<dbReference type="EMBL" id="BJXA01000003">
    <property type="protein sequence ID" value="GEM36492.1"/>
    <property type="molecule type" value="Genomic_DNA"/>
</dbReference>
<dbReference type="Proteomes" id="UP000321424">
    <property type="component" value="Unassembled WGS sequence"/>
</dbReference>
<dbReference type="InterPro" id="IPR000731">
    <property type="entry name" value="SSD"/>
</dbReference>
<evidence type="ECO:0000313" key="9">
    <source>
        <dbReference type="Proteomes" id="UP000321424"/>
    </source>
</evidence>
<feature type="transmembrane region" description="Helical" evidence="6">
    <location>
        <begin position="301"/>
        <end position="331"/>
    </location>
</feature>
<evidence type="ECO:0000313" key="8">
    <source>
        <dbReference type="EMBL" id="GEM36492.1"/>
    </source>
</evidence>
<feature type="transmembrane region" description="Helical" evidence="6">
    <location>
        <begin position="597"/>
        <end position="617"/>
    </location>
</feature>
<evidence type="ECO:0000259" key="7">
    <source>
        <dbReference type="PROSITE" id="PS50156"/>
    </source>
</evidence>
<keyword evidence="2" id="KW-1003">Cell membrane</keyword>
<keyword evidence="5 6" id="KW-0472">Membrane</keyword>
<dbReference type="PANTHER" id="PTHR33406:SF13">
    <property type="entry name" value="MEMBRANE PROTEIN YDFJ"/>
    <property type="match status" value="1"/>
</dbReference>
<keyword evidence="4 6" id="KW-1133">Transmembrane helix</keyword>
<gene>
    <name evidence="8" type="ORF">NN4_10110</name>
</gene>
<dbReference type="InterPro" id="IPR050545">
    <property type="entry name" value="Mycobact_MmpL"/>
</dbReference>
<name>A0A511M787_9NOCA</name>
<feature type="transmembrane region" description="Helical" evidence="6">
    <location>
        <begin position="359"/>
        <end position="386"/>
    </location>
</feature>
<dbReference type="SUPFAM" id="SSF82866">
    <property type="entry name" value="Multidrug efflux transporter AcrB transmembrane domain"/>
    <property type="match status" value="2"/>
</dbReference>
<dbReference type="InterPro" id="IPR004869">
    <property type="entry name" value="MMPL_dom"/>
</dbReference>
<protein>
    <submittedName>
        <fullName evidence="8">Membrane protein</fullName>
    </submittedName>
</protein>
<keyword evidence="3 6" id="KW-0812">Transmembrane</keyword>
<feature type="transmembrane region" description="Helical" evidence="6">
    <location>
        <begin position="669"/>
        <end position="695"/>
    </location>
</feature>
<dbReference type="PANTHER" id="PTHR33406">
    <property type="entry name" value="MEMBRANE PROTEIN MJ1562-RELATED"/>
    <property type="match status" value="1"/>
</dbReference>
<dbReference type="GO" id="GO:0005886">
    <property type="term" value="C:plasma membrane"/>
    <property type="evidence" value="ECO:0007669"/>
    <property type="project" value="UniProtKB-SubCell"/>
</dbReference>
<accession>A0A511M787</accession>
<dbReference type="Pfam" id="PF03176">
    <property type="entry name" value="MMPL"/>
    <property type="match status" value="2"/>
</dbReference>
<dbReference type="AlphaFoldDB" id="A0A511M787"/>